<feature type="compositionally biased region" description="Gly residues" evidence="15">
    <location>
        <begin position="159"/>
        <end position="173"/>
    </location>
</feature>
<evidence type="ECO:0000256" key="1">
    <source>
        <dbReference type="ARBA" id="ARBA00004123"/>
    </source>
</evidence>
<keyword evidence="18" id="KW-1185">Reference proteome</keyword>
<evidence type="ECO:0000259" key="16">
    <source>
        <dbReference type="Pfam" id="PF13891"/>
    </source>
</evidence>
<evidence type="ECO:0000256" key="2">
    <source>
        <dbReference type="ARBA" id="ARBA00004173"/>
    </source>
</evidence>
<evidence type="ECO:0000256" key="5">
    <source>
        <dbReference type="ARBA" id="ARBA00022553"/>
    </source>
</evidence>
<feature type="compositionally biased region" description="Acidic residues" evidence="15">
    <location>
        <begin position="137"/>
        <end position="149"/>
    </location>
</feature>
<evidence type="ECO:0000313" key="18">
    <source>
        <dbReference type="Proteomes" id="UP000663760"/>
    </source>
</evidence>
<dbReference type="InterPro" id="IPR025927">
    <property type="entry name" value="Znf_KANL2-like"/>
</dbReference>
<dbReference type="EMBL" id="LR746271">
    <property type="protein sequence ID" value="CAA7400462.1"/>
    <property type="molecule type" value="Genomic_DNA"/>
</dbReference>
<dbReference type="InterPro" id="IPR026316">
    <property type="entry name" value="NSL2"/>
</dbReference>
<evidence type="ECO:0000256" key="14">
    <source>
        <dbReference type="SAM" id="Coils"/>
    </source>
</evidence>
<evidence type="ECO:0000256" key="10">
    <source>
        <dbReference type="ARBA" id="ARBA00032947"/>
    </source>
</evidence>
<dbReference type="GO" id="GO:0044545">
    <property type="term" value="C:NSL complex"/>
    <property type="evidence" value="ECO:0007669"/>
    <property type="project" value="TreeGrafter"/>
</dbReference>
<keyword evidence="9" id="KW-0539">Nucleus</keyword>
<name>A0A7I8KSK2_SPIIN</name>
<comment type="function">
    <text evidence="12">Non-catalytic component of the NSL histone acetyltransferase complex, a multiprotein complex that mediates histone H4 acetylation at 'Lys-5'- and 'Lys-8' (H4K5ac and H4K8ac) at transcription start sites and promotes transcription initiation. Required for NSL complex stability and for transcription of intraciliary transport genes in both ciliated and non-ciliated cells by regulating histone H4 acetylation at 'Lys-5'- and 'Lys-12' (H4K5ac and H4K12ac). This is necessary for cilium assembly in ciliated cells and for organization of the microtubule cytoskeleton in non-ciliated cells. Required within the NSL complex to maintain nuclear architecture stability by promoting KAT8-mediated acetylation of lamin LMNA.</text>
</comment>
<keyword evidence="14" id="KW-0175">Coiled coil</keyword>
<reference evidence="17" key="1">
    <citation type="submission" date="2020-02" db="EMBL/GenBank/DDBJ databases">
        <authorList>
            <person name="Scholz U."/>
            <person name="Mascher M."/>
            <person name="Fiebig A."/>
        </authorList>
    </citation>
    <scope>NUCLEOTIDE SEQUENCE</scope>
</reference>
<comment type="subcellular location">
    <subcellularLocation>
        <location evidence="2">Mitochondrion</location>
    </subcellularLocation>
    <subcellularLocation>
        <location evidence="1">Nucleus</location>
    </subcellularLocation>
</comment>
<dbReference type="PANTHER" id="PTHR13453:SF1">
    <property type="entry name" value="KAT8 REGULATORY NSL COMPLEX SUBUNIT 2"/>
    <property type="match status" value="1"/>
</dbReference>
<dbReference type="PANTHER" id="PTHR13453">
    <property type="entry name" value="KAT8 REGULATORY NSL COMPLEX SUBUNIT 2"/>
    <property type="match status" value="1"/>
</dbReference>
<evidence type="ECO:0000256" key="6">
    <source>
        <dbReference type="ARBA" id="ARBA00022843"/>
    </source>
</evidence>
<keyword evidence="7" id="KW-0156">Chromatin regulator</keyword>
<dbReference type="GO" id="GO:0006325">
    <property type="term" value="P:chromatin organization"/>
    <property type="evidence" value="ECO:0007669"/>
    <property type="project" value="UniProtKB-KW"/>
</dbReference>
<feature type="region of interest" description="Disordered" evidence="15">
    <location>
        <begin position="1"/>
        <end position="79"/>
    </location>
</feature>
<organism evidence="17 18">
    <name type="scientific">Spirodela intermedia</name>
    <name type="common">Intermediate duckweed</name>
    <dbReference type="NCBI Taxonomy" id="51605"/>
    <lineage>
        <taxon>Eukaryota</taxon>
        <taxon>Viridiplantae</taxon>
        <taxon>Streptophyta</taxon>
        <taxon>Embryophyta</taxon>
        <taxon>Tracheophyta</taxon>
        <taxon>Spermatophyta</taxon>
        <taxon>Magnoliopsida</taxon>
        <taxon>Liliopsida</taxon>
        <taxon>Araceae</taxon>
        <taxon>Lemnoideae</taxon>
        <taxon>Spirodela</taxon>
    </lineage>
</organism>
<sequence>MGSATETRPGLPAKPTRRGGGGDAAAAAAVLGPVPPAEGARNGQGFRSFNAGGDSDGNNPGSSASSSTMRPISLDGSEEDAALQGAEYLSRNEVARRRLRRGRQLMKLYKRLYWGLIEEVRVRYRNYYWQYGRSPVEEEESGSEGEGEDNGGFASGTMDGEGMGESGRAGEVGGSRKRDKDRCAFPGCKTKPMALTMYCHPHILSDPRQKLYKPCSFPIKSSHSGPVICGKPILCAPQLSYCPTHVQKAQKNVSQALKRAGLFHNSSRPPPRINVIIAECVRQIQAKRREAQRALDEEEAADVEELSGDD</sequence>
<dbReference type="Proteomes" id="UP000663760">
    <property type="component" value="Chromosome 8"/>
</dbReference>
<dbReference type="AlphaFoldDB" id="A0A7I8KSK2"/>
<evidence type="ECO:0000256" key="3">
    <source>
        <dbReference type="ARBA" id="ARBA00015508"/>
    </source>
</evidence>
<feature type="compositionally biased region" description="Low complexity" evidence="15">
    <location>
        <begin position="50"/>
        <end position="67"/>
    </location>
</feature>
<keyword evidence="6" id="KW-0832">Ubl conjugation</keyword>
<dbReference type="GO" id="GO:0005634">
    <property type="term" value="C:nucleus"/>
    <property type="evidence" value="ECO:0007669"/>
    <property type="project" value="UniProtKB-SubCell"/>
</dbReference>
<keyword evidence="8" id="KW-0496">Mitochondrion</keyword>
<proteinExistence type="predicted"/>
<protein>
    <recommendedName>
        <fullName evidence="3">KAT8 regulatory NSL complex subunit 2</fullName>
    </recommendedName>
    <alternativeName>
        <fullName evidence="11">NSL complex protein NSL2</fullName>
    </alternativeName>
    <alternativeName>
        <fullName evidence="10">Non-specific lethal 2 homolog</fullName>
    </alternativeName>
</protein>
<feature type="compositionally biased region" description="Low complexity" evidence="15">
    <location>
        <begin position="24"/>
        <end position="40"/>
    </location>
</feature>
<keyword evidence="4" id="KW-1017">Isopeptide bond</keyword>
<gene>
    <name evidence="17" type="ORF">SI8410_08011140</name>
</gene>
<evidence type="ECO:0000256" key="8">
    <source>
        <dbReference type="ARBA" id="ARBA00023128"/>
    </source>
</evidence>
<evidence type="ECO:0000256" key="15">
    <source>
        <dbReference type="SAM" id="MobiDB-lite"/>
    </source>
</evidence>
<evidence type="ECO:0000256" key="7">
    <source>
        <dbReference type="ARBA" id="ARBA00022853"/>
    </source>
</evidence>
<feature type="region of interest" description="Disordered" evidence="15">
    <location>
        <begin position="135"/>
        <end position="180"/>
    </location>
</feature>
<feature type="coiled-coil region" evidence="14">
    <location>
        <begin position="277"/>
        <end position="304"/>
    </location>
</feature>
<evidence type="ECO:0000256" key="4">
    <source>
        <dbReference type="ARBA" id="ARBA00022499"/>
    </source>
</evidence>
<feature type="domain" description="KANL2-like probable zinc-finger" evidence="16">
    <location>
        <begin position="183"/>
        <end position="245"/>
    </location>
</feature>
<dbReference type="OrthoDB" id="677315at2759"/>
<accession>A0A7I8KSK2</accession>
<dbReference type="Pfam" id="PF13891">
    <property type="entry name" value="zf-C3HC3H_KANSL2"/>
    <property type="match status" value="1"/>
</dbReference>
<keyword evidence="5" id="KW-0597">Phosphoprotein</keyword>
<comment type="subunit">
    <text evidence="13">Component of the NSL complex at least composed of KAT8/MOF, KANSL1, KANSL2, KANSL3, MCRS1, PHF20, OGT1/OGT, WDR5 and HCFC1.</text>
</comment>
<evidence type="ECO:0000256" key="13">
    <source>
        <dbReference type="ARBA" id="ARBA00093543"/>
    </source>
</evidence>
<evidence type="ECO:0000256" key="9">
    <source>
        <dbReference type="ARBA" id="ARBA00023242"/>
    </source>
</evidence>
<evidence type="ECO:0000313" key="17">
    <source>
        <dbReference type="EMBL" id="CAA7400462.1"/>
    </source>
</evidence>
<dbReference type="GO" id="GO:0005739">
    <property type="term" value="C:mitochondrion"/>
    <property type="evidence" value="ECO:0007669"/>
    <property type="project" value="UniProtKB-SubCell"/>
</dbReference>
<evidence type="ECO:0000256" key="12">
    <source>
        <dbReference type="ARBA" id="ARBA00093359"/>
    </source>
</evidence>
<evidence type="ECO:0000256" key="11">
    <source>
        <dbReference type="ARBA" id="ARBA00033378"/>
    </source>
</evidence>